<proteinExistence type="predicted"/>
<dbReference type="SUPFAM" id="SSF55729">
    <property type="entry name" value="Acyl-CoA N-acyltransferases (Nat)"/>
    <property type="match status" value="1"/>
</dbReference>
<dbReference type="InterPro" id="IPR016181">
    <property type="entry name" value="Acyl_CoA_acyltransferase"/>
</dbReference>
<accession>A0A239HSF4</accession>
<evidence type="ECO:0000259" key="1">
    <source>
        <dbReference type="Pfam" id="PF13302"/>
    </source>
</evidence>
<dbReference type="Gene3D" id="3.40.630.30">
    <property type="match status" value="1"/>
</dbReference>
<dbReference type="InterPro" id="IPR000182">
    <property type="entry name" value="GNAT_dom"/>
</dbReference>
<name>A0A239HSF4_9RHOB</name>
<keyword evidence="2" id="KW-0808">Transferase</keyword>
<evidence type="ECO:0000313" key="3">
    <source>
        <dbReference type="Proteomes" id="UP000198426"/>
    </source>
</evidence>
<dbReference type="AlphaFoldDB" id="A0A239HSF4"/>
<dbReference type="OrthoDB" id="9804153at2"/>
<dbReference type="Proteomes" id="UP000198426">
    <property type="component" value="Unassembled WGS sequence"/>
</dbReference>
<reference evidence="2 3" key="1">
    <citation type="submission" date="2017-06" db="EMBL/GenBank/DDBJ databases">
        <authorList>
            <person name="Kim H.J."/>
            <person name="Triplett B.A."/>
        </authorList>
    </citation>
    <scope>NUCLEOTIDE SEQUENCE [LARGE SCALE GENOMIC DNA]</scope>
    <source>
        <strain evidence="2 3">DSM 29339</strain>
    </source>
</reference>
<feature type="domain" description="N-acetyltransferase" evidence="1">
    <location>
        <begin position="12"/>
        <end position="161"/>
    </location>
</feature>
<organism evidence="2 3">
    <name type="scientific">Tropicimonas sediminicola</name>
    <dbReference type="NCBI Taxonomy" id="1031541"/>
    <lineage>
        <taxon>Bacteria</taxon>
        <taxon>Pseudomonadati</taxon>
        <taxon>Pseudomonadota</taxon>
        <taxon>Alphaproteobacteria</taxon>
        <taxon>Rhodobacterales</taxon>
        <taxon>Roseobacteraceae</taxon>
        <taxon>Tropicimonas</taxon>
    </lineage>
</organism>
<protein>
    <submittedName>
        <fullName evidence="2">Acetyltransferase (GNAT) domain-containing protein</fullName>
    </submittedName>
</protein>
<keyword evidence="3" id="KW-1185">Reference proteome</keyword>
<dbReference type="Pfam" id="PF13302">
    <property type="entry name" value="Acetyltransf_3"/>
    <property type="match status" value="1"/>
</dbReference>
<dbReference type="GO" id="GO:0016747">
    <property type="term" value="F:acyltransferase activity, transferring groups other than amino-acyl groups"/>
    <property type="evidence" value="ECO:0007669"/>
    <property type="project" value="InterPro"/>
</dbReference>
<dbReference type="EMBL" id="FZOY01000004">
    <property type="protein sequence ID" value="SNS84246.1"/>
    <property type="molecule type" value="Genomic_DNA"/>
</dbReference>
<evidence type="ECO:0000313" key="2">
    <source>
        <dbReference type="EMBL" id="SNS84246.1"/>
    </source>
</evidence>
<sequence length="272" mass="30443">MEAILNRTGYRMRPSSVADRMDIATYIFGDVEVSKTLVHDVSTQKGVWAATDAWIDTLAVDGKRSTANAEHIGLWTIRDDAGEGRFVGIRGVFVAPGLPLNSVATFVAIARPYWGKGVSSESSRVLCQHVFQKSEADAIYTRVWPKLNPASDAVQRRLGFVPADRHTLRDTFGEQRMREVLEFDLWRASNLESEGFAETLRQVSIRIGQLAAEDLLEARDAEQRILTALPVRLAKSGDVRSKVAEDLRLGFHNPAWASYRMSRADWAVRDRV</sequence>
<gene>
    <name evidence="2" type="ORF">SAMN05421757_1045</name>
</gene>